<evidence type="ECO:0000313" key="1">
    <source>
        <dbReference type="EMBL" id="KAK9674877.1"/>
    </source>
</evidence>
<reference evidence="1 2" key="1">
    <citation type="journal article" date="2024" name="BMC Genomics">
        <title>De novo assembly and annotation of Popillia japonica's genome with initial clues to its potential as an invasive pest.</title>
        <authorList>
            <person name="Cucini C."/>
            <person name="Boschi S."/>
            <person name="Funari R."/>
            <person name="Cardaioli E."/>
            <person name="Iannotti N."/>
            <person name="Marturano G."/>
            <person name="Paoli F."/>
            <person name="Bruttini M."/>
            <person name="Carapelli A."/>
            <person name="Frati F."/>
            <person name="Nardi F."/>
        </authorList>
    </citation>
    <scope>NUCLEOTIDE SEQUENCE [LARGE SCALE GENOMIC DNA]</scope>
    <source>
        <strain evidence="1">DMR45628</strain>
    </source>
</reference>
<evidence type="ECO:0000313" key="2">
    <source>
        <dbReference type="Proteomes" id="UP001458880"/>
    </source>
</evidence>
<dbReference type="InterPro" id="IPR036397">
    <property type="entry name" value="RNaseH_sf"/>
</dbReference>
<evidence type="ECO:0008006" key="3">
    <source>
        <dbReference type="Google" id="ProtNLM"/>
    </source>
</evidence>
<comment type="caution">
    <text evidence="1">The sequence shown here is derived from an EMBL/GenBank/DDBJ whole genome shotgun (WGS) entry which is preliminary data.</text>
</comment>
<sequence length="75" mass="8572">KIELVWRNQETTLKAEYLKGNVKHGGETVFVWGCMTASGAGKLVFIDQVTTKSPDVNLIEHLWQKLKLRDKKQNC</sequence>
<dbReference type="Gene3D" id="3.30.420.10">
    <property type="entry name" value="Ribonuclease H-like superfamily/Ribonuclease H"/>
    <property type="match status" value="1"/>
</dbReference>
<name>A0AAW1HF79_POPJA</name>
<gene>
    <name evidence="1" type="ORF">QE152_g40790</name>
</gene>
<keyword evidence="2" id="KW-1185">Reference proteome</keyword>
<dbReference type="GO" id="GO:0003676">
    <property type="term" value="F:nucleic acid binding"/>
    <property type="evidence" value="ECO:0007669"/>
    <property type="project" value="InterPro"/>
</dbReference>
<dbReference type="AlphaFoldDB" id="A0AAW1HF79"/>
<dbReference type="EMBL" id="JASPKY010001433">
    <property type="protein sequence ID" value="KAK9674877.1"/>
    <property type="molecule type" value="Genomic_DNA"/>
</dbReference>
<feature type="non-terminal residue" evidence="1">
    <location>
        <position position="1"/>
    </location>
</feature>
<protein>
    <recommendedName>
        <fullName evidence="3">Transposase</fullName>
    </recommendedName>
</protein>
<accession>A0AAW1HF79</accession>
<organism evidence="1 2">
    <name type="scientific">Popillia japonica</name>
    <name type="common">Japanese beetle</name>
    <dbReference type="NCBI Taxonomy" id="7064"/>
    <lineage>
        <taxon>Eukaryota</taxon>
        <taxon>Metazoa</taxon>
        <taxon>Ecdysozoa</taxon>
        <taxon>Arthropoda</taxon>
        <taxon>Hexapoda</taxon>
        <taxon>Insecta</taxon>
        <taxon>Pterygota</taxon>
        <taxon>Neoptera</taxon>
        <taxon>Endopterygota</taxon>
        <taxon>Coleoptera</taxon>
        <taxon>Polyphaga</taxon>
        <taxon>Scarabaeiformia</taxon>
        <taxon>Scarabaeidae</taxon>
        <taxon>Rutelinae</taxon>
        <taxon>Popillia</taxon>
    </lineage>
</organism>
<proteinExistence type="predicted"/>
<dbReference type="Proteomes" id="UP001458880">
    <property type="component" value="Unassembled WGS sequence"/>
</dbReference>